<evidence type="ECO:0000256" key="4">
    <source>
        <dbReference type="SAM" id="MobiDB-lite"/>
    </source>
</evidence>
<keyword evidence="2 6" id="KW-0808">Transferase</keyword>
<evidence type="ECO:0000256" key="3">
    <source>
        <dbReference type="ARBA" id="ARBA00023315"/>
    </source>
</evidence>
<feature type="region of interest" description="Disordered" evidence="4">
    <location>
        <begin position="132"/>
        <end position="152"/>
    </location>
</feature>
<gene>
    <name evidence="6" type="ORF">SAMN06265360_105131</name>
</gene>
<dbReference type="GO" id="GO:0016746">
    <property type="term" value="F:acyltransferase activity"/>
    <property type="evidence" value="ECO:0007669"/>
    <property type="project" value="UniProtKB-KW"/>
</dbReference>
<dbReference type="Pfam" id="PF18313">
    <property type="entry name" value="TLP1_add_C"/>
    <property type="match status" value="1"/>
</dbReference>
<dbReference type="Proteomes" id="UP000198348">
    <property type="component" value="Unassembled WGS sequence"/>
</dbReference>
<feature type="domain" description="Thiolase-like protein type 1 additional C-terminal" evidence="5">
    <location>
        <begin position="408"/>
        <end position="484"/>
    </location>
</feature>
<organism evidence="6 7">
    <name type="scientific">Haloechinothrix alba</name>
    <dbReference type="NCBI Taxonomy" id="664784"/>
    <lineage>
        <taxon>Bacteria</taxon>
        <taxon>Bacillati</taxon>
        <taxon>Actinomycetota</taxon>
        <taxon>Actinomycetes</taxon>
        <taxon>Pseudonocardiales</taxon>
        <taxon>Pseudonocardiaceae</taxon>
        <taxon>Haloechinothrix</taxon>
    </lineage>
</organism>
<dbReference type="SUPFAM" id="SSF53901">
    <property type="entry name" value="Thiolase-like"/>
    <property type="match status" value="1"/>
</dbReference>
<evidence type="ECO:0000313" key="7">
    <source>
        <dbReference type="Proteomes" id="UP000198348"/>
    </source>
</evidence>
<reference evidence="6 7" key="1">
    <citation type="submission" date="2017-06" db="EMBL/GenBank/DDBJ databases">
        <authorList>
            <person name="Kim H.J."/>
            <person name="Triplett B.A."/>
        </authorList>
    </citation>
    <scope>NUCLEOTIDE SEQUENCE [LARGE SCALE GENOMIC DNA]</scope>
    <source>
        <strain evidence="6 7">DSM 45207</strain>
    </source>
</reference>
<dbReference type="OrthoDB" id="4470569at2"/>
<dbReference type="Gene3D" id="2.40.50.840">
    <property type="match status" value="1"/>
</dbReference>
<dbReference type="InterPro" id="IPR040771">
    <property type="entry name" value="TLP1_add_C"/>
</dbReference>
<evidence type="ECO:0000256" key="1">
    <source>
        <dbReference type="ARBA" id="ARBA00010982"/>
    </source>
</evidence>
<dbReference type="EMBL" id="FZNW01000005">
    <property type="protein sequence ID" value="SNR41715.1"/>
    <property type="molecule type" value="Genomic_DNA"/>
</dbReference>
<proteinExistence type="inferred from homology"/>
<sequence>MSTLDPTTPVLVGAGQVGATDSTGTISIPDLISSAARDALADTGAGTDGLRDDIQLVGVADCLTWRPSDPGRELAEELGAKPRETVATRASGTSPLDLLADACQQIRDGEIDTALLAGCEAVRALQQGRIDNGQVTEDGPGPTRTLGSDKHANHPAEEAAELRLPVHFYPLFENALRAAAGRGVEEHQRWVARLWARFADVARTNPHAWNTAGPGAEEIADPTNNRMVAFPYRKLTIANIYVNQAAAVVLCSAAAAERAGIPRENWVFVHGTAAANDHWYVGNRAELHRSPAIRAVGRALLGHAGLAVDDIAYRDLYSCFPSAVQVAANELGIELDEPHPAPTVTGGLTFAGGPGSNYVMHSLATLHERLRKDPGASGLATATGWYLTKHAAVVLSAREPQDRYAHHDVQSEVDAHPAREIAEDYTGRAVVETYTVSHDRSGEPTIGHLVCLLDDGRRAFAMTQDPGTIAALLERDPIGARVDVPECTLVE</sequence>
<keyword evidence="3" id="KW-0012">Acyltransferase</keyword>
<dbReference type="AlphaFoldDB" id="A0A238W534"/>
<comment type="similarity">
    <text evidence="1">Belongs to the thiolase-like superfamily. Thiolase family.</text>
</comment>
<evidence type="ECO:0000313" key="6">
    <source>
        <dbReference type="EMBL" id="SNR41715.1"/>
    </source>
</evidence>
<dbReference type="Gene3D" id="3.40.47.10">
    <property type="match status" value="1"/>
</dbReference>
<dbReference type="InterPro" id="IPR016039">
    <property type="entry name" value="Thiolase-like"/>
</dbReference>
<dbReference type="PANTHER" id="PTHR18919:SF139">
    <property type="entry name" value="THIOLASE-LIKE PROTEIN TYPE 1 ADDITIONAL C-TERMINAL DOMAIN-CONTAINING PROTEIN"/>
    <property type="match status" value="1"/>
</dbReference>
<evidence type="ECO:0000256" key="2">
    <source>
        <dbReference type="ARBA" id="ARBA00022679"/>
    </source>
</evidence>
<dbReference type="PANTHER" id="PTHR18919">
    <property type="entry name" value="ACETYL-COA C-ACYLTRANSFERASE"/>
    <property type="match status" value="1"/>
</dbReference>
<evidence type="ECO:0000259" key="5">
    <source>
        <dbReference type="Pfam" id="PF18313"/>
    </source>
</evidence>
<name>A0A238W534_9PSEU</name>
<accession>A0A238W534</accession>
<dbReference type="RefSeq" id="WP_089300455.1">
    <property type="nucleotide sequence ID" value="NZ_FZNW01000005.1"/>
</dbReference>
<protein>
    <submittedName>
        <fullName evidence="6">Acetyl-CoA C-acetyltransferase</fullName>
    </submittedName>
</protein>
<keyword evidence="7" id="KW-1185">Reference proteome</keyword>